<dbReference type="CDD" id="cd07197">
    <property type="entry name" value="nitrilase"/>
    <property type="match status" value="1"/>
</dbReference>
<evidence type="ECO:0000256" key="2">
    <source>
        <dbReference type="ARBA" id="ARBA00022801"/>
    </source>
</evidence>
<dbReference type="PROSITE" id="PS50263">
    <property type="entry name" value="CN_HYDROLASE"/>
    <property type="match status" value="1"/>
</dbReference>
<accession>A0A926E619</accession>
<organism evidence="4 5">
    <name type="scientific">Lentihominibacter hominis</name>
    <dbReference type="NCBI Taxonomy" id="2763645"/>
    <lineage>
        <taxon>Bacteria</taxon>
        <taxon>Bacillati</taxon>
        <taxon>Bacillota</taxon>
        <taxon>Clostridia</taxon>
        <taxon>Peptostreptococcales</taxon>
        <taxon>Anaerovoracaceae</taxon>
        <taxon>Lentihominibacter</taxon>
    </lineage>
</organism>
<gene>
    <name evidence="4" type="ORF">H8692_07035</name>
</gene>
<keyword evidence="2 4" id="KW-0378">Hydrolase</keyword>
<dbReference type="GO" id="GO:0016811">
    <property type="term" value="F:hydrolase activity, acting on carbon-nitrogen (but not peptide) bonds, in linear amides"/>
    <property type="evidence" value="ECO:0007669"/>
    <property type="project" value="UniProtKB-ARBA"/>
</dbReference>
<name>A0A926E619_9FIRM</name>
<evidence type="ECO:0000313" key="5">
    <source>
        <dbReference type="Proteomes" id="UP000610862"/>
    </source>
</evidence>
<reference evidence="4" key="1">
    <citation type="submission" date="2020-08" db="EMBL/GenBank/DDBJ databases">
        <title>Genome public.</title>
        <authorList>
            <person name="Liu C."/>
            <person name="Sun Q."/>
        </authorList>
    </citation>
    <scope>NUCLEOTIDE SEQUENCE</scope>
    <source>
        <strain evidence="4">NSJ-24</strain>
    </source>
</reference>
<sequence>MCKFKIALIQDEWDLGNRAANVKKAEEKIREAHNGGADFICLPEGFNTGYYCFDYPAMMEAAEALDAETVTVMKNLAEELSVHILVPIIMLAENGIVENTAILIDDEGKMIGRYSKTHLVGQEQFHLRSGNDFPVFDTKFGRVGIVICYDICFPETARLLALEGADLILCPSAWRGGSYFENWLNQATEARALDNNVFVAHVNYIGELPDSPFCGRSQVVSPIGEVLCRASADEAEIIYQDIDMNFVYEVRKDNTVLSDRRPEIYSGIWKK</sequence>
<dbReference type="Gene3D" id="3.60.110.10">
    <property type="entry name" value="Carbon-nitrogen hydrolase"/>
    <property type="match status" value="1"/>
</dbReference>
<proteinExistence type="inferred from homology"/>
<dbReference type="InterPro" id="IPR001110">
    <property type="entry name" value="UPF0012_CS"/>
</dbReference>
<dbReference type="PANTHER" id="PTHR43674">
    <property type="entry name" value="NITRILASE C965.09-RELATED"/>
    <property type="match status" value="1"/>
</dbReference>
<evidence type="ECO:0000313" key="4">
    <source>
        <dbReference type="EMBL" id="MBC8568505.1"/>
    </source>
</evidence>
<dbReference type="PROSITE" id="PS01227">
    <property type="entry name" value="UPF0012"/>
    <property type="match status" value="1"/>
</dbReference>
<evidence type="ECO:0000256" key="1">
    <source>
        <dbReference type="ARBA" id="ARBA00010613"/>
    </source>
</evidence>
<dbReference type="RefSeq" id="WP_187525323.1">
    <property type="nucleotide sequence ID" value="NZ_JACRTA010000002.1"/>
</dbReference>
<keyword evidence="5" id="KW-1185">Reference proteome</keyword>
<comment type="similarity">
    <text evidence="1">Belongs to the carbon-nitrogen hydrolase superfamily. NIT1/NIT2 family.</text>
</comment>
<dbReference type="SUPFAM" id="SSF56317">
    <property type="entry name" value="Carbon-nitrogen hydrolase"/>
    <property type="match status" value="1"/>
</dbReference>
<dbReference type="InterPro" id="IPR050345">
    <property type="entry name" value="Aliph_Amidase/BUP"/>
</dbReference>
<dbReference type="EMBL" id="JACRTA010000002">
    <property type="protein sequence ID" value="MBC8568505.1"/>
    <property type="molecule type" value="Genomic_DNA"/>
</dbReference>
<evidence type="ECO:0000259" key="3">
    <source>
        <dbReference type="PROSITE" id="PS50263"/>
    </source>
</evidence>
<dbReference type="Proteomes" id="UP000610862">
    <property type="component" value="Unassembled WGS sequence"/>
</dbReference>
<comment type="caution">
    <text evidence="4">The sequence shown here is derived from an EMBL/GenBank/DDBJ whole genome shotgun (WGS) entry which is preliminary data.</text>
</comment>
<dbReference type="InterPro" id="IPR036526">
    <property type="entry name" value="C-N_Hydrolase_sf"/>
</dbReference>
<dbReference type="InterPro" id="IPR003010">
    <property type="entry name" value="C-N_Hydrolase"/>
</dbReference>
<dbReference type="PANTHER" id="PTHR43674:SF2">
    <property type="entry name" value="BETA-UREIDOPROPIONASE"/>
    <property type="match status" value="1"/>
</dbReference>
<dbReference type="Pfam" id="PF00795">
    <property type="entry name" value="CN_hydrolase"/>
    <property type="match status" value="1"/>
</dbReference>
<protein>
    <submittedName>
        <fullName evidence="4">Carbon-nitrogen hydrolase family protein</fullName>
    </submittedName>
</protein>
<feature type="domain" description="CN hydrolase" evidence="3">
    <location>
        <begin position="4"/>
        <end position="244"/>
    </location>
</feature>
<dbReference type="AlphaFoldDB" id="A0A926E619"/>